<sequence length="365" mass="40926">MTAVFAESIDLLLPQLSAALLEPNQVPGLKILASQMAPILRGGFECRLGDNSPQVDIQQCVISGNDEPALLKKYLAEPSLAINPLWNHIQTFLHHWSDPDSSLHDSIPEIWLEFDSDVSNPRLLPSLFFALPTHLSDPSQSFMQASQVLNSLLGSTWVPWQDSLKRCFTACPEGIFVSHIGVMLSRSVEALRVNVKRLQPELLVPYLQRIKWLGQTDEIESLMTKLATQMDRITVCLDVGQQVYPKLGFECIFLKQPQDEPGWANFLDTLVDQGCCTPAKRQAFLQWPGQTTPMTIPTHWPGELIKASLLRPQNCFTSLSRRVSHIKVVYHPHSPLEAKGYLWFAHEWLSPPSASKPSSISVSMD</sequence>
<evidence type="ECO:0000313" key="2">
    <source>
        <dbReference type="Proteomes" id="UP000473574"/>
    </source>
</evidence>
<proteinExistence type="predicted"/>
<dbReference type="Proteomes" id="UP000473574">
    <property type="component" value="Unassembled WGS sequence"/>
</dbReference>
<dbReference type="AlphaFoldDB" id="A0A6M0SG01"/>
<name>A0A6M0SG01_9CYAN</name>
<gene>
    <name evidence="1" type="ORF">D0962_32760</name>
</gene>
<reference evidence="1 2" key="1">
    <citation type="journal article" date="2020" name="Microb. Ecol.">
        <title>Ecogenomics of the Marine Benthic Filamentous Cyanobacterium Adonisia.</title>
        <authorList>
            <person name="Walter J.M."/>
            <person name="Coutinho F.H."/>
            <person name="Leomil L."/>
            <person name="Hargreaves P.I."/>
            <person name="Campeao M.E."/>
            <person name="Vieira V.V."/>
            <person name="Silva B.S."/>
            <person name="Fistarol G.O."/>
            <person name="Salomon P.S."/>
            <person name="Sawabe T."/>
            <person name="Mino S."/>
            <person name="Hosokawa M."/>
            <person name="Miyashita H."/>
            <person name="Maruyama F."/>
            <person name="van Verk M.C."/>
            <person name="Dutilh B.E."/>
            <person name="Thompson C.C."/>
            <person name="Thompson F.L."/>
        </authorList>
    </citation>
    <scope>NUCLEOTIDE SEQUENCE [LARGE SCALE GENOMIC DNA]</scope>
    <source>
        <strain evidence="1 2">CCMR0082</strain>
    </source>
</reference>
<dbReference type="EMBL" id="QZCE01000002">
    <property type="protein sequence ID" value="NEZ67477.1"/>
    <property type="molecule type" value="Genomic_DNA"/>
</dbReference>
<evidence type="ECO:0000313" key="1">
    <source>
        <dbReference type="EMBL" id="NEZ67477.1"/>
    </source>
</evidence>
<organism evidence="1 2">
    <name type="scientific">Adonisia turfae CCMR0082</name>
    <dbReference type="NCBI Taxonomy" id="2304604"/>
    <lineage>
        <taxon>Bacteria</taxon>
        <taxon>Bacillati</taxon>
        <taxon>Cyanobacteriota</taxon>
        <taxon>Adonisia</taxon>
        <taxon>Adonisia turfae</taxon>
    </lineage>
</organism>
<dbReference type="RefSeq" id="WP_163670597.1">
    <property type="nucleotide sequence ID" value="NZ_QZCE01000002.1"/>
</dbReference>
<protein>
    <submittedName>
        <fullName evidence="1">Uncharacterized protein</fullName>
    </submittedName>
</protein>
<comment type="caution">
    <text evidence="1">The sequence shown here is derived from an EMBL/GenBank/DDBJ whole genome shotgun (WGS) entry which is preliminary data.</text>
</comment>
<accession>A0A6M0SG01</accession>